<protein>
    <submittedName>
        <fullName evidence="4">Uncharacterized protein</fullName>
    </submittedName>
</protein>
<feature type="compositionally biased region" description="Basic and acidic residues" evidence="2">
    <location>
        <begin position="421"/>
        <end position="432"/>
    </location>
</feature>
<dbReference type="Proteomes" id="UP001519460">
    <property type="component" value="Unassembled WGS sequence"/>
</dbReference>
<evidence type="ECO:0000256" key="3">
    <source>
        <dbReference type="SAM" id="Phobius"/>
    </source>
</evidence>
<dbReference type="Gene3D" id="3.30.70.1820">
    <property type="entry name" value="L1 transposable element, RRM domain"/>
    <property type="match status" value="1"/>
</dbReference>
<feature type="compositionally biased region" description="Low complexity" evidence="2">
    <location>
        <begin position="433"/>
        <end position="444"/>
    </location>
</feature>
<evidence type="ECO:0000256" key="1">
    <source>
        <dbReference type="SAM" id="Coils"/>
    </source>
</evidence>
<keyword evidence="3" id="KW-0812">Transmembrane</keyword>
<evidence type="ECO:0000313" key="5">
    <source>
        <dbReference type="Proteomes" id="UP001519460"/>
    </source>
</evidence>
<feature type="compositionally biased region" description="Low complexity" evidence="2">
    <location>
        <begin position="398"/>
        <end position="420"/>
    </location>
</feature>
<keyword evidence="5" id="KW-1185">Reference proteome</keyword>
<feature type="coiled-coil region" evidence="1">
    <location>
        <begin position="140"/>
        <end position="167"/>
    </location>
</feature>
<reference evidence="4 5" key="1">
    <citation type="journal article" date="2023" name="Sci. Data">
        <title>Genome assembly of the Korean intertidal mud-creeper Batillaria attramentaria.</title>
        <authorList>
            <person name="Patra A.K."/>
            <person name="Ho P.T."/>
            <person name="Jun S."/>
            <person name="Lee S.J."/>
            <person name="Kim Y."/>
            <person name="Won Y.J."/>
        </authorList>
    </citation>
    <scope>NUCLEOTIDE SEQUENCE [LARGE SCALE GENOMIC DNA]</scope>
    <source>
        <strain evidence="4">Wonlab-2016</strain>
    </source>
</reference>
<organism evidence="4 5">
    <name type="scientific">Batillaria attramentaria</name>
    <dbReference type="NCBI Taxonomy" id="370345"/>
    <lineage>
        <taxon>Eukaryota</taxon>
        <taxon>Metazoa</taxon>
        <taxon>Spiralia</taxon>
        <taxon>Lophotrochozoa</taxon>
        <taxon>Mollusca</taxon>
        <taxon>Gastropoda</taxon>
        <taxon>Caenogastropoda</taxon>
        <taxon>Sorbeoconcha</taxon>
        <taxon>Cerithioidea</taxon>
        <taxon>Batillariidae</taxon>
        <taxon>Batillaria</taxon>
    </lineage>
</organism>
<feature type="compositionally biased region" description="Basic and acidic residues" evidence="2">
    <location>
        <begin position="471"/>
        <end position="498"/>
    </location>
</feature>
<gene>
    <name evidence="4" type="ORF">BaRGS_00011847</name>
</gene>
<dbReference type="AlphaFoldDB" id="A0ABD0LBU7"/>
<evidence type="ECO:0000256" key="2">
    <source>
        <dbReference type="SAM" id="MobiDB-lite"/>
    </source>
</evidence>
<feature type="region of interest" description="Disordered" evidence="2">
    <location>
        <begin position="389"/>
        <end position="598"/>
    </location>
</feature>
<dbReference type="SUPFAM" id="SSF58113">
    <property type="entry name" value="Apolipoprotein A-I"/>
    <property type="match status" value="1"/>
</dbReference>
<evidence type="ECO:0000313" key="4">
    <source>
        <dbReference type="EMBL" id="KAK7496867.1"/>
    </source>
</evidence>
<sequence>MNSLQDWRAAIGVFCSRSATKWRSEHRVLGEYTVDDRCSGLDIACAFVWLVLSTQLLYSIPFCVFMVYNCQCHPLCAELSSARPCSATTVVTFDPAMSHSCTDTPIVSQVYMLLMPPDARDLIGLLLLCGDVETNPGPVDQELKDAIQRLEEKYDRQAERMNQMLSDITTTLQTQGQQLEQKLEENYEILKTHVVHLQDTITSTQETAKQNMENIRRVADNQDRLADGLAGLEDDIDKLERYSRRNNVLLYGVAEEARETYDSCCKKVITTLQKYMPGKEWKPEDVERCHRLGGFASQSQRPRPIIVKFQRWGDAMLVMRNREAKEVMRGDDLRVAADLTRRQRQQLQELYAQGKRGYFVSGRLVVKDRLNDPKSHDDQLVEEDLRMGNYDDDDESVNTTNNAAANGASDTNTDTNTGNTRNEHTSSQHETDQTTTEKSTTRVTKLLPSSSYAAVTASFPGSSGQQNQSDKSSKEGSLTHDRIIANKGRVNADRHSTPSDKNTQSPAEARGDTPGVNTRAGLAARARNKMTQRVHSSQGETTKEAWADNIQDSATTRTRKESPRPRLGSSPHPQKKQQHGQQQQSNTLPNSWRKDSNR</sequence>
<proteinExistence type="predicted"/>
<feature type="transmembrane region" description="Helical" evidence="3">
    <location>
        <begin position="47"/>
        <end position="68"/>
    </location>
</feature>
<accession>A0ABD0LBU7</accession>
<dbReference type="PANTHER" id="PTHR11505">
    <property type="entry name" value="L1 TRANSPOSABLE ELEMENT-RELATED"/>
    <property type="match status" value="1"/>
</dbReference>
<keyword evidence="3" id="KW-1133">Transmembrane helix</keyword>
<dbReference type="EMBL" id="JACVVK020000063">
    <property type="protein sequence ID" value="KAK7496867.1"/>
    <property type="molecule type" value="Genomic_DNA"/>
</dbReference>
<feature type="compositionally biased region" description="Polar residues" evidence="2">
    <location>
        <begin position="447"/>
        <end position="470"/>
    </location>
</feature>
<name>A0ABD0LBU7_9CAEN</name>
<keyword evidence="1" id="KW-0175">Coiled coil</keyword>
<comment type="caution">
    <text evidence="4">The sequence shown here is derived from an EMBL/GenBank/DDBJ whole genome shotgun (WGS) entry which is preliminary data.</text>
</comment>
<dbReference type="InterPro" id="IPR004244">
    <property type="entry name" value="Transposase_22"/>
</dbReference>
<keyword evidence="3" id="KW-0472">Membrane</keyword>